<sequence>MSTLTINSGDNAWILTSTALVYMMTPA</sequence>
<keyword evidence="3" id="KW-1185">Reference proteome</keyword>
<reference evidence="2" key="1">
    <citation type="submission" date="2021-02" db="EMBL/GenBank/DDBJ databases">
        <authorList>
            <person name="Nowell W R."/>
        </authorList>
    </citation>
    <scope>NUCLEOTIDE SEQUENCE</scope>
</reference>
<dbReference type="AlphaFoldDB" id="A0A816GG62"/>
<dbReference type="Proteomes" id="UP000663870">
    <property type="component" value="Unassembled WGS sequence"/>
</dbReference>
<protein>
    <submittedName>
        <fullName evidence="2">Uncharacterized protein</fullName>
    </submittedName>
</protein>
<comment type="caution">
    <text evidence="2">The sequence shown here is derived from an EMBL/GenBank/DDBJ whole genome shotgun (WGS) entry which is preliminary data.</text>
</comment>
<proteinExistence type="predicted"/>
<organism evidence="2 3">
    <name type="scientific">Rotaria sordida</name>
    <dbReference type="NCBI Taxonomy" id="392033"/>
    <lineage>
        <taxon>Eukaryota</taxon>
        <taxon>Metazoa</taxon>
        <taxon>Spiralia</taxon>
        <taxon>Gnathifera</taxon>
        <taxon>Rotifera</taxon>
        <taxon>Eurotatoria</taxon>
        <taxon>Bdelloidea</taxon>
        <taxon>Philodinida</taxon>
        <taxon>Philodinidae</taxon>
        <taxon>Rotaria</taxon>
    </lineage>
</organism>
<dbReference type="Proteomes" id="UP000663854">
    <property type="component" value="Unassembled WGS sequence"/>
</dbReference>
<evidence type="ECO:0000313" key="2">
    <source>
        <dbReference type="EMBL" id="CAF1674649.1"/>
    </source>
</evidence>
<gene>
    <name evidence="2" type="ORF">JXQ802_LOCUS58171</name>
    <name evidence="1" type="ORF">PYM288_LOCUS41556</name>
</gene>
<evidence type="ECO:0000313" key="3">
    <source>
        <dbReference type="Proteomes" id="UP000663870"/>
    </source>
</evidence>
<dbReference type="EMBL" id="CAJNOH010014363">
    <property type="protein sequence ID" value="CAF1554645.1"/>
    <property type="molecule type" value="Genomic_DNA"/>
</dbReference>
<accession>A0A816GG62</accession>
<dbReference type="EMBL" id="CAJNOL010016263">
    <property type="protein sequence ID" value="CAF1674649.1"/>
    <property type="molecule type" value="Genomic_DNA"/>
</dbReference>
<evidence type="ECO:0000313" key="1">
    <source>
        <dbReference type="EMBL" id="CAF1554645.1"/>
    </source>
</evidence>
<feature type="non-terminal residue" evidence="2">
    <location>
        <position position="1"/>
    </location>
</feature>
<name>A0A816GG62_9BILA</name>